<protein>
    <submittedName>
        <fullName evidence="2">Uncharacterized protein</fullName>
    </submittedName>
</protein>
<organism evidence="2">
    <name type="scientific">uncultured Chloroflexia bacterium</name>
    <dbReference type="NCBI Taxonomy" id="1672391"/>
    <lineage>
        <taxon>Bacteria</taxon>
        <taxon>Bacillati</taxon>
        <taxon>Chloroflexota</taxon>
        <taxon>Chloroflexia</taxon>
        <taxon>environmental samples</taxon>
    </lineage>
</organism>
<feature type="region of interest" description="Disordered" evidence="1">
    <location>
        <begin position="1"/>
        <end position="45"/>
    </location>
</feature>
<feature type="non-terminal residue" evidence="2">
    <location>
        <position position="45"/>
    </location>
</feature>
<proteinExistence type="predicted"/>
<dbReference type="AlphaFoldDB" id="A0A6J4JTD7"/>
<sequence length="45" mass="4591">ATARWVPTTRPPARSGSDGAGKPSRCSTARHGFGDVHPALPGGHL</sequence>
<dbReference type="EMBL" id="CADCTR010001232">
    <property type="protein sequence ID" value="CAA9287146.1"/>
    <property type="molecule type" value="Genomic_DNA"/>
</dbReference>
<feature type="non-terminal residue" evidence="2">
    <location>
        <position position="1"/>
    </location>
</feature>
<reference evidence="2" key="1">
    <citation type="submission" date="2020-02" db="EMBL/GenBank/DDBJ databases">
        <authorList>
            <person name="Meier V. D."/>
        </authorList>
    </citation>
    <scope>NUCLEOTIDE SEQUENCE</scope>
    <source>
        <strain evidence="2">AVDCRST_MAG93</strain>
    </source>
</reference>
<evidence type="ECO:0000313" key="2">
    <source>
        <dbReference type="EMBL" id="CAA9287146.1"/>
    </source>
</evidence>
<gene>
    <name evidence="2" type="ORF">AVDCRST_MAG93-3620</name>
</gene>
<name>A0A6J4JTD7_9CHLR</name>
<evidence type="ECO:0000256" key="1">
    <source>
        <dbReference type="SAM" id="MobiDB-lite"/>
    </source>
</evidence>
<accession>A0A6J4JTD7</accession>